<dbReference type="Pfam" id="PF18818">
    <property type="entry name" value="MPTase-PolyVal"/>
    <property type="match status" value="1"/>
</dbReference>
<dbReference type="GO" id="GO:0030983">
    <property type="term" value="F:mismatched DNA binding"/>
    <property type="evidence" value="ECO:0007669"/>
    <property type="project" value="InterPro"/>
</dbReference>
<dbReference type="Proteomes" id="UP000261003">
    <property type="component" value="Unassembled WGS sequence"/>
</dbReference>
<dbReference type="EMBL" id="QSAI01000001">
    <property type="protein sequence ID" value="RGW50688.1"/>
    <property type="molecule type" value="Genomic_DNA"/>
</dbReference>
<dbReference type="Pfam" id="PF01624">
    <property type="entry name" value="MutS_I"/>
    <property type="match status" value="1"/>
</dbReference>
<evidence type="ECO:0000313" key="5">
    <source>
        <dbReference type="EMBL" id="RGW50688.1"/>
    </source>
</evidence>
<dbReference type="Gene3D" id="3.40.1170.10">
    <property type="entry name" value="DNA repair protein MutS, domain I"/>
    <property type="match status" value="1"/>
</dbReference>
<organism evidence="6 8">
    <name type="scientific">Phocaeicola vulgatus</name>
    <name type="common">Bacteroides vulgatus</name>
    <dbReference type="NCBI Taxonomy" id="821"/>
    <lineage>
        <taxon>Bacteria</taxon>
        <taxon>Pseudomonadati</taxon>
        <taxon>Bacteroidota</taxon>
        <taxon>Bacteroidia</taxon>
        <taxon>Bacteroidales</taxon>
        <taxon>Bacteroidaceae</taxon>
        <taxon>Phocaeicola</taxon>
    </lineage>
</organism>
<evidence type="ECO:0000313" key="6">
    <source>
        <dbReference type="EMBL" id="RHD79866.1"/>
    </source>
</evidence>
<dbReference type="GO" id="GO:0006298">
    <property type="term" value="P:mismatch repair"/>
    <property type="evidence" value="ECO:0007669"/>
    <property type="project" value="InterPro"/>
</dbReference>
<dbReference type="InterPro" id="IPR007695">
    <property type="entry name" value="DNA_mismatch_repair_MutS-lik_N"/>
</dbReference>
<evidence type="ECO:0000313" key="4">
    <source>
        <dbReference type="EMBL" id="RGM46016.1"/>
    </source>
</evidence>
<dbReference type="SUPFAM" id="SSF55271">
    <property type="entry name" value="DNA repair protein MutS, domain I"/>
    <property type="match status" value="1"/>
</dbReference>
<reference evidence="7 8" key="1">
    <citation type="submission" date="2018-08" db="EMBL/GenBank/DDBJ databases">
        <title>A genome reference for cultivated species of the human gut microbiota.</title>
        <authorList>
            <person name="Zou Y."/>
            <person name="Xue W."/>
            <person name="Luo G."/>
        </authorList>
    </citation>
    <scope>NUCLEOTIDE SEQUENCE [LARGE SCALE GENOMIC DNA]</scope>
    <source>
        <strain evidence="5 9">AF12-25</strain>
        <strain evidence="6 8">AM30-40</strain>
        <strain evidence="4 7">OM08-13BH</strain>
    </source>
</reference>
<evidence type="ECO:0000313" key="8">
    <source>
        <dbReference type="Proteomes" id="UP000283429"/>
    </source>
</evidence>
<evidence type="ECO:0000313" key="7">
    <source>
        <dbReference type="Proteomes" id="UP000261003"/>
    </source>
</evidence>
<comment type="caution">
    <text evidence="6">The sequence shown here is derived from an EMBL/GenBank/DDBJ whole genome shotgun (WGS) entry which is preliminary data.</text>
</comment>
<feature type="domain" description="DNA mismatch repair protein MutS-like N-terminal" evidence="2">
    <location>
        <begin position="694"/>
        <end position="794"/>
    </location>
</feature>
<evidence type="ECO:0000256" key="1">
    <source>
        <dbReference type="SAM" id="MobiDB-lite"/>
    </source>
</evidence>
<dbReference type="Proteomes" id="UP000283429">
    <property type="component" value="Unassembled WGS sequence"/>
</dbReference>
<dbReference type="InterPro" id="IPR041459">
    <property type="entry name" value="MPTase-PolyVal"/>
</dbReference>
<evidence type="ECO:0000313" key="9">
    <source>
        <dbReference type="Proteomes" id="UP000285469"/>
    </source>
</evidence>
<accession>A0A3E4HH76</accession>
<dbReference type="AlphaFoldDB" id="A0A3E4HH76"/>
<evidence type="ECO:0000259" key="2">
    <source>
        <dbReference type="Pfam" id="PF01624"/>
    </source>
</evidence>
<dbReference type="EMBL" id="QSJM01000028">
    <property type="protein sequence ID" value="RHD79866.1"/>
    <property type="molecule type" value="Genomic_DNA"/>
</dbReference>
<dbReference type="RefSeq" id="WP_117709804.1">
    <property type="nucleotide sequence ID" value="NZ_DAWDIY010000012.1"/>
</dbReference>
<feature type="compositionally biased region" description="Basic and acidic residues" evidence="1">
    <location>
        <begin position="651"/>
        <end position="662"/>
    </location>
</feature>
<dbReference type="GO" id="GO:0005524">
    <property type="term" value="F:ATP binding"/>
    <property type="evidence" value="ECO:0007669"/>
    <property type="project" value="InterPro"/>
</dbReference>
<feature type="compositionally biased region" description="Basic and acidic residues" evidence="1">
    <location>
        <begin position="673"/>
        <end position="688"/>
    </location>
</feature>
<feature type="region of interest" description="Disordered" evidence="1">
    <location>
        <begin position="631"/>
        <end position="689"/>
    </location>
</feature>
<dbReference type="InterPro" id="IPR016151">
    <property type="entry name" value="DNA_mismatch_repair_MutS_N"/>
</dbReference>
<name>A0A3E4HH76_PHOVU</name>
<evidence type="ECO:0000259" key="3">
    <source>
        <dbReference type="Pfam" id="PF18818"/>
    </source>
</evidence>
<dbReference type="Proteomes" id="UP000285469">
    <property type="component" value="Unassembled WGS sequence"/>
</dbReference>
<proteinExistence type="predicted"/>
<feature type="region of interest" description="Disordered" evidence="1">
    <location>
        <begin position="785"/>
        <end position="811"/>
    </location>
</feature>
<dbReference type="EMBL" id="QSTG01000006">
    <property type="protein sequence ID" value="RGM46016.1"/>
    <property type="molecule type" value="Genomic_DNA"/>
</dbReference>
<sequence>MEEKNQQEKMAVARQVELFENAFNKAKENGGIWLENDGRKAPRLYLKPLQISAFNAIILGMHSDQNGYKTNQYTLFSEAKKRGEFVQTKEKGVPFLWYNWNEYVNKHNPDEKISRSDYQALSSDKQEDYKGIRNREVRSLFNIEQTTLPMVDKTTFDTVVKETGPLKDRTDIESASNEIRQGVENLLEQSRKNLVDIRTDTTGVAHYDSKKDIVFLPPASSYEHYDDYARDAVSMLMSATGHQQRLAREGMVVKNGKVSEDAMKQERLVIEVASAVKLQELGISAKLSPDSLKMTDYWLRELKEDPHLPDILERDVNNAIDMVHKAERGEEVELNNRVLQNQIADIKHILPKHYYVADEIKTLPNIDTKEFVVVKEPEQKMADVVLPSGASLGVENEIPGMNKGRIEHALQKEGYETVTFYNIDGSMGYRPDDSFFDGKEVSVNRMNKWNMETLTLLDVSDAVKRSGAIDFEKILMLRNDEGKWALYLKPENEKSFSVYPEKADLNLFFTTIKQGDEEASEKVRQDMAQKYYMAAQNNPDIKVDLFKSDATAEELTRIDRVNIFKTKGSENQPSVILCMPTINGEKLTAREVSPQQWQRMWLAEDMQDYKKHLAVSLFADVLRKDRTDAVAVGTDKSEQEAQSKSPSQQTEVHEEQTEENTRQNESLGSFESKGNKGKDESSKTESKATAELSPMLKQYYELKSKHPDAIMLFRCGDFYETYCQDAEKTAKILGITLSKSNHTKDAEGKPLLMAGFPYHALDVYLPKMIRAGERIAICDQLETTRQGKDISERQKSEPANQEESKASRMHR</sequence>
<protein>
    <submittedName>
        <fullName evidence="6">DUF1738 domain-containing protein</fullName>
    </submittedName>
</protein>
<feature type="domain" description="Polyvalent protein metallopeptidase" evidence="3">
    <location>
        <begin position="194"/>
        <end position="306"/>
    </location>
</feature>
<gene>
    <name evidence="6" type="ORF">DW783_10715</name>
    <name evidence="5" type="ORF">DWV70_00360</name>
    <name evidence="4" type="ORF">DXC16_05595</name>
</gene>